<dbReference type="STRING" id="5599.A0A177E0T3"/>
<reference evidence="3 4" key="1">
    <citation type="submission" date="2016-05" db="EMBL/GenBank/DDBJ databases">
        <title>Comparative analysis of secretome profiles of manganese(II)-oxidizing ascomycete fungi.</title>
        <authorList>
            <consortium name="DOE Joint Genome Institute"/>
            <person name="Zeiner C.A."/>
            <person name="Purvine S.O."/>
            <person name="Zink E.M."/>
            <person name="Wu S."/>
            <person name="Pasa-Tolic L."/>
            <person name="Chaput D.L."/>
            <person name="Haridas S."/>
            <person name="Grigoriev I.V."/>
            <person name="Santelli C.M."/>
            <person name="Hansel C.M."/>
        </authorList>
    </citation>
    <scope>NUCLEOTIDE SEQUENCE [LARGE SCALE GENOMIC DNA]</scope>
    <source>
        <strain evidence="3 4">SRC1lrK2f</strain>
    </source>
</reference>
<name>A0A177E0T3_ALTAL</name>
<accession>A0A177E0T3</accession>
<keyword evidence="4" id="KW-1185">Reference proteome</keyword>
<evidence type="ECO:0000313" key="3">
    <source>
        <dbReference type="EMBL" id="OAG24812.1"/>
    </source>
</evidence>
<dbReference type="PANTHER" id="PTHR24148:SF73">
    <property type="entry name" value="HET DOMAIN PROTEIN (AFU_ORTHOLOGUE AFUA_8G01020)"/>
    <property type="match status" value="1"/>
</dbReference>
<proteinExistence type="predicted"/>
<dbReference type="OMA" id="CNFPMVL"/>
<dbReference type="PANTHER" id="PTHR24148">
    <property type="entry name" value="ANKYRIN REPEAT DOMAIN-CONTAINING PROTEIN 39 HOMOLOG-RELATED"/>
    <property type="match status" value="1"/>
</dbReference>
<dbReference type="EMBL" id="KV441471">
    <property type="protein sequence ID" value="OAG24812.1"/>
    <property type="molecule type" value="Genomic_DNA"/>
</dbReference>
<dbReference type="Pfam" id="PF06985">
    <property type="entry name" value="HET"/>
    <property type="match status" value="1"/>
</dbReference>
<dbReference type="RefSeq" id="XP_018390233.1">
    <property type="nucleotide sequence ID" value="XM_018532114.1"/>
</dbReference>
<dbReference type="InterPro" id="IPR010730">
    <property type="entry name" value="HET"/>
</dbReference>
<protein>
    <recommendedName>
        <fullName evidence="2">Heterokaryon incompatibility domain-containing protein</fullName>
    </recommendedName>
</protein>
<dbReference type="InterPro" id="IPR052895">
    <property type="entry name" value="HetReg/Transcr_Mod"/>
</dbReference>
<dbReference type="Pfam" id="PF26639">
    <property type="entry name" value="Het-6_barrel"/>
    <property type="match status" value="1"/>
</dbReference>
<dbReference type="KEGG" id="aalt:CC77DRAFT_545424"/>
<organism evidence="3 4">
    <name type="scientific">Alternaria alternata</name>
    <name type="common">Alternaria rot fungus</name>
    <name type="synonym">Torula alternata</name>
    <dbReference type="NCBI Taxonomy" id="5599"/>
    <lineage>
        <taxon>Eukaryota</taxon>
        <taxon>Fungi</taxon>
        <taxon>Dikarya</taxon>
        <taxon>Ascomycota</taxon>
        <taxon>Pezizomycotina</taxon>
        <taxon>Dothideomycetes</taxon>
        <taxon>Pleosporomycetidae</taxon>
        <taxon>Pleosporales</taxon>
        <taxon>Pleosporineae</taxon>
        <taxon>Pleosporaceae</taxon>
        <taxon>Alternaria</taxon>
        <taxon>Alternaria sect. Alternaria</taxon>
        <taxon>Alternaria alternata complex</taxon>
    </lineage>
</organism>
<dbReference type="Proteomes" id="UP000077248">
    <property type="component" value="Unassembled WGS sequence"/>
</dbReference>
<evidence type="ECO:0000313" key="4">
    <source>
        <dbReference type="Proteomes" id="UP000077248"/>
    </source>
</evidence>
<evidence type="ECO:0000259" key="2">
    <source>
        <dbReference type="Pfam" id="PF06985"/>
    </source>
</evidence>
<feature type="domain" description="Heterokaryon incompatibility" evidence="2">
    <location>
        <begin position="46"/>
        <end position="155"/>
    </location>
</feature>
<dbReference type="AlphaFoldDB" id="A0A177E0T3"/>
<dbReference type="GeneID" id="29117708"/>
<sequence length="727" mass="83205">MELPPFQYQSLAGSNQIRLITILHSEQESAIELELEQVDFNSDHKYECLSYAWGHDDCGRFITVNGSSFLVSSTLYVALEHLRYRSQGCKLWIDAICIDQANTSERNSQVAIMRQIYRNAARVIIWIGPATESSEQAMAFLKIMATAKRNEDRNIQRNGVRVASDTSSELGPGPDRSPWSLPSASDHSVGQVDVPEENVCSSFEPNNRAIAGDEDSVNSYAASLGREANSRPLSSHSTRALCDGGNRFNDFIQWKRLKTYLKSLWTSLRWRYSEYKDARWSRKRWSEFVDAHTAMEATKNNFTITGYPILYNVFGNPHEDYFKKEWDSHWQAVDELLARPWWGRTWIVQEVWCASNAVLYCGPTKLKWKNFQKAMDYAEGWDDMGDHVKGTGRQSQWETLRRRYTLAIHLAKARVNGSTLSSLLWNIWDRASTDPRDKVFAVLGLVGETKDGYSTMAPDYRKSMEQVYREIAREIIIKEGRMDILLAASGVNSNAELPSWVPDWRSEATTGRPILLVNRRLLMKLAYSGSMDMAILKGHGYLAAGNSEAFALFSDDLRALTVLSKKWDSIAEVCDADITATSNDEFMDQICEFILRSKFISSRRRRRELTRREHAIDSQETSMLMATLTGGGRIWHDEYAPTMRNVMRQRRLFITRNGHIGIGPVDAQPHDVVFIISGCNFPITLRPREDMFGVVGEAYIHGYMNGEALARSWYKRWMRVWKKITLV</sequence>
<evidence type="ECO:0000256" key="1">
    <source>
        <dbReference type="SAM" id="MobiDB-lite"/>
    </source>
</evidence>
<feature type="region of interest" description="Disordered" evidence="1">
    <location>
        <begin position="154"/>
        <end position="188"/>
    </location>
</feature>
<dbReference type="VEuPathDB" id="FungiDB:CC77DRAFT_545424"/>
<gene>
    <name evidence="3" type="ORF">CC77DRAFT_545424</name>
</gene>